<feature type="compositionally biased region" description="Polar residues" evidence="1">
    <location>
        <begin position="452"/>
        <end position="463"/>
    </location>
</feature>
<feature type="region of interest" description="Disordered" evidence="1">
    <location>
        <begin position="672"/>
        <end position="699"/>
    </location>
</feature>
<feature type="compositionally biased region" description="Polar residues" evidence="1">
    <location>
        <begin position="748"/>
        <end position="760"/>
    </location>
</feature>
<dbReference type="Gene3D" id="3.90.70.10">
    <property type="entry name" value="Cysteine proteinases"/>
    <property type="match status" value="1"/>
</dbReference>
<dbReference type="PROSITE" id="PS00973">
    <property type="entry name" value="USP_2"/>
    <property type="match status" value="1"/>
</dbReference>
<dbReference type="InterPro" id="IPR001394">
    <property type="entry name" value="Peptidase_C19_UCH"/>
</dbReference>
<dbReference type="GO" id="GO:0004843">
    <property type="term" value="F:cysteine-type deubiquitinase activity"/>
    <property type="evidence" value="ECO:0007669"/>
    <property type="project" value="InterPro"/>
</dbReference>
<feature type="compositionally biased region" description="Low complexity" evidence="1">
    <location>
        <begin position="672"/>
        <end position="683"/>
    </location>
</feature>
<proteinExistence type="predicted"/>
<dbReference type="GO" id="GO:0005829">
    <property type="term" value="C:cytosol"/>
    <property type="evidence" value="ECO:0007669"/>
    <property type="project" value="TreeGrafter"/>
</dbReference>
<dbReference type="Proteomes" id="UP000050795">
    <property type="component" value="Unassembled WGS sequence"/>
</dbReference>
<dbReference type="InterPro" id="IPR028889">
    <property type="entry name" value="USP"/>
</dbReference>
<reference evidence="4" key="2">
    <citation type="submission" date="2023-11" db="UniProtKB">
        <authorList>
            <consortium name="WormBaseParasite"/>
        </authorList>
    </citation>
    <scope>IDENTIFICATION</scope>
</reference>
<evidence type="ECO:0000313" key="4">
    <source>
        <dbReference type="WBParaSite" id="TREG1_63060.1"/>
    </source>
</evidence>
<reference evidence="3" key="1">
    <citation type="submission" date="2022-06" db="EMBL/GenBank/DDBJ databases">
        <authorList>
            <person name="Berger JAMES D."/>
            <person name="Berger JAMES D."/>
        </authorList>
    </citation>
    <scope>NUCLEOTIDE SEQUENCE [LARGE SCALE GENOMIC DNA]</scope>
</reference>
<protein>
    <recommendedName>
        <fullName evidence="2">USP domain-containing protein</fullName>
    </recommendedName>
</protein>
<dbReference type="PROSITE" id="PS50235">
    <property type="entry name" value="USP_3"/>
    <property type="match status" value="1"/>
</dbReference>
<dbReference type="InterPro" id="IPR050164">
    <property type="entry name" value="Peptidase_C19"/>
</dbReference>
<feature type="region of interest" description="Disordered" evidence="1">
    <location>
        <begin position="615"/>
        <end position="650"/>
    </location>
</feature>
<feature type="region of interest" description="Disordered" evidence="1">
    <location>
        <begin position="300"/>
        <end position="326"/>
    </location>
</feature>
<dbReference type="AlphaFoldDB" id="A0AA85K4Q1"/>
<dbReference type="PANTHER" id="PTHR24006:SF702">
    <property type="entry name" value="UBIQUITIN CARBOXYL-TERMINAL HYDROLASE 47"/>
    <property type="match status" value="1"/>
</dbReference>
<dbReference type="SUPFAM" id="SSF54001">
    <property type="entry name" value="Cysteine proteinases"/>
    <property type="match status" value="1"/>
</dbReference>
<dbReference type="PANTHER" id="PTHR24006">
    <property type="entry name" value="UBIQUITIN CARBOXYL-TERMINAL HYDROLASE"/>
    <property type="match status" value="1"/>
</dbReference>
<feature type="domain" description="USP" evidence="2">
    <location>
        <begin position="36"/>
        <end position="354"/>
    </location>
</feature>
<sequence>MLPSNHLTRHASDNSVEQNIQDPYFPWSWKPRHRLTGLLNQGGTCYLNTLLQTLLHTPEFTYRLFSLARIVGKRNLRRMIQEMLNLFSALITTNGGAISSKPLTDSFGWTEDEVCVHQDIQELNRLLFEQIEIALKDTPEMNLINDLFRGIQCTRIQCSICGRISERNDEFQDINLSVIDNDSVEDSLTAHTQVEQLTGDNQYFCETCQRKVDALKVTRFEELPPILTLSLSRFYFDAEIMQSVKLEKLCSFPFILDMTNFLSQKPKQKLKYELFSVVIHVGGSTGGGHYHAFIKDPYGTTSTGERDSQSNNKCTNPMNCSATSTQNIRLDSSNNKLENSQESNQHDVLINSHKFPLNDNSAGAAAYIDHNDKMIEHLTNDGETHLAHGTYKNDNSGVDDEDNGDADNTTRMINDDGNSDKNTNDRKHDDDNGIEISLDKQKNETHSKLNSHESVTSASLNQKSSAYENNLPLNRKIILKEIDKQAKLTDEYEAYDSNFGHSEVDTLKQNGNSKHEILLFKDNFDKNTTDNKKSINDTCYEQVNRKEAEQDHCLHMNLQTNEINLKNLQINDLHKSPTTLINKKSNEKVTQLDFIDLLKSQSMITIINKDQLSNRKENNNVREQNSPNKGKTKVQHCPSKHTIGNTMKSLDKIKETPIQQLDGIKVYPVTSTSTTNMKSTSSTRQPTELNDQRNYRRTNHSQYNTIYSNKRMMSQINLKNSTSNRLRNKPIHRGMKNERLTAKHQRSQHNNTGMQSTSSTEKLIATNSIDEILTMPPAPPTPLVKSTTTTKTRTKIPFVNPDKLYPCPSVKSKQPDKWRSRLFEADHRNDHLMPRALSSNDSQYHRSISRCEDLLSHVMKNAPRQIDGSLSNIKRTTAKLTSSYSDNDQQKNATQNVTLNDSRRQLKHKLSTLQGHQQDNDADGGHVGEQLASSTTFAQTKPNDHRDQHLHQQENQQYVRNNSTKNISDKTNNYSETVYGRWFDVNDDYIIEIDPMTFHKVFEGPECAYMLFYRLRSLPMPI</sequence>
<dbReference type="WBParaSite" id="TREG1_63060.1">
    <property type="protein sequence ID" value="TREG1_63060.1"/>
    <property type="gene ID" value="TREG1_63060"/>
</dbReference>
<dbReference type="Pfam" id="PF00443">
    <property type="entry name" value="UCH"/>
    <property type="match status" value="1"/>
</dbReference>
<feature type="region of interest" description="Disordered" evidence="1">
    <location>
        <begin position="741"/>
        <end position="760"/>
    </location>
</feature>
<feature type="compositionally biased region" description="Basic and acidic residues" evidence="1">
    <location>
        <begin position="418"/>
        <end position="451"/>
    </location>
</feature>
<organism evidence="3 4">
    <name type="scientific">Trichobilharzia regenti</name>
    <name type="common">Nasal bird schistosome</name>
    <dbReference type="NCBI Taxonomy" id="157069"/>
    <lineage>
        <taxon>Eukaryota</taxon>
        <taxon>Metazoa</taxon>
        <taxon>Spiralia</taxon>
        <taxon>Lophotrochozoa</taxon>
        <taxon>Platyhelminthes</taxon>
        <taxon>Trematoda</taxon>
        <taxon>Digenea</taxon>
        <taxon>Strigeidida</taxon>
        <taxon>Schistosomatoidea</taxon>
        <taxon>Schistosomatidae</taxon>
        <taxon>Trichobilharzia</taxon>
    </lineage>
</organism>
<evidence type="ECO:0000313" key="3">
    <source>
        <dbReference type="Proteomes" id="UP000050795"/>
    </source>
</evidence>
<keyword evidence="3" id="KW-1185">Reference proteome</keyword>
<dbReference type="InterPro" id="IPR038765">
    <property type="entry name" value="Papain-like_cys_pep_sf"/>
</dbReference>
<dbReference type="InterPro" id="IPR018200">
    <property type="entry name" value="USP_CS"/>
</dbReference>
<dbReference type="GO" id="GO:0016579">
    <property type="term" value="P:protein deubiquitination"/>
    <property type="evidence" value="ECO:0007669"/>
    <property type="project" value="InterPro"/>
</dbReference>
<name>A0AA85K4Q1_TRIRE</name>
<accession>A0AA85K4Q1</accession>
<evidence type="ECO:0000259" key="2">
    <source>
        <dbReference type="PROSITE" id="PS50235"/>
    </source>
</evidence>
<evidence type="ECO:0000256" key="1">
    <source>
        <dbReference type="SAM" id="MobiDB-lite"/>
    </source>
</evidence>
<dbReference type="GO" id="GO:0005634">
    <property type="term" value="C:nucleus"/>
    <property type="evidence" value="ECO:0007669"/>
    <property type="project" value="TreeGrafter"/>
</dbReference>
<feature type="region of interest" description="Disordered" evidence="1">
    <location>
        <begin position="386"/>
        <end position="463"/>
    </location>
</feature>